<evidence type="ECO:0000259" key="4">
    <source>
        <dbReference type="PROSITE" id="PS01124"/>
    </source>
</evidence>
<name>A0A517M3X7_9BACT</name>
<evidence type="ECO:0000256" key="1">
    <source>
        <dbReference type="ARBA" id="ARBA00023015"/>
    </source>
</evidence>
<dbReference type="PROSITE" id="PS01124">
    <property type="entry name" value="HTH_ARAC_FAMILY_2"/>
    <property type="match status" value="1"/>
</dbReference>
<keyword evidence="3" id="KW-0804">Transcription</keyword>
<dbReference type="AlphaFoldDB" id="A0A517M3X7"/>
<evidence type="ECO:0000313" key="5">
    <source>
        <dbReference type="EMBL" id="QDS89580.1"/>
    </source>
</evidence>
<organism evidence="5 6">
    <name type="scientific">Rosistilla ulvae</name>
    <dbReference type="NCBI Taxonomy" id="1930277"/>
    <lineage>
        <taxon>Bacteria</taxon>
        <taxon>Pseudomonadati</taxon>
        <taxon>Planctomycetota</taxon>
        <taxon>Planctomycetia</taxon>
        <taxon>Pirellulales</taxon>
        <taxon>Pirellulaceae</taxon>
        <taxon>Rosistilla</taxon>
    </lineage>
</organism>
<dbReference type="OrthoDB" id="9778008at2"/>
<dbReference type="Pfam" id="PF12833">
    <property type="entry name" value="HTH_18"/>
    <property type="match status" value="1"/>
</dbReference>
<dbReference type="SUPFAM" id="SSF51215">
    <property type="entry name" value="Regulatory protein AraC"/>
    <property type="match status" value="1"/>
</dbReference>
<dbReference type="RefSeq" id="WP_145347383.1">
    <property type="nucleotide sequence ID" value="NZ_CP036261.1"/>
</dbReference>
<keyword evidence="6" id="KW-1185">Reference proteome</keyword>
<dbReference type="EMBL" id="CP036261">
    <property type="protein sequence ID" value="QDS89580.1"/>
    <property type="molecule type" value="Genomic_DNA"/>
</dbReference>
<dbReference type="PANTHER" id="PTHR43280:SF28">
    <property type="entry name" value="HTH-TYPE TRANSCRIPTIONAL ACTIVATOR RHAS"/>
    <property type="match status" value="1"/>
</dbReference>
<evidence type="ECO:0000256" key="2">
    <source>
        <dbReference type="ARBA" id="ARBA00023125"/>
    </source>
</evidence>
<dbReference type="Proteomes" id="UP000319557">
    <property type="component" value="Chromosome"/>
</dbReference>
<keyword evidence="2" id="KW-0238">DNA-binding</keyword>
<dbReference type="InterPro" id="IPR037923">
    <property type="entry name" value="HTH-like"/>
</dbReference>
<dbReference type="PANTHER" id="PTHR43280">
    <property type="entry name" value="ARAC-FAMILY TRANSCRIPTIONAL REGULATOR"/>
    <property type="match status" value="1"/>
</dbReference>
<dbReference type="InterPro" id="IPR009057">
    <property type="entry name" value="Homeodomain-like_sf"/>
</dbReference>
<dbReference type="SUPFAM" id="SSF46689">
    <property type="entry name" value="Homeodomain-like"/>
    <property type="match status" value="2"/>
</dbReference>
<dbReference type="GO" id="GO:0003700">
    <property type="term" value="F:DNA-binding transcription factor activity"/>
    <property type="evidence" value="ECO:0007669"/>
    <property type="project" value="InterPro"/>
</dbReference>
<gene>
    <name evidence="5" type="primary">rhaR</name>
    <name evidence="5" type="ORF">EC9_37800</name>
</gene>
<dbReference type="InterPro" id="IPR018060">
    <property type="entry name" value="HTH_AraC"/>
</dbReference>
<dbReference type="InterPro" id="IPR014710">
    <property type="entry name" value="RmlC-like_jellyroll"/>
</dbReference>
<dbReference type="InterPro" id="IPR003313">
    <property type="entry name" value="AraC-bd"/>
</dbReference>
<dbReference type="SMART" id="SM00342">
    <property type="entry name" value="HTH_ARAC"/>
    <property type="match status" value="1"/>
</dbReference>
<proteinExistence type="predicted"/>
<protein>
    <submittedName>
        <fullName evidence="5">HTH-type transcriptional activator RhaR</fullName>
    </submittedName>
</protein>
<dbReference type="Gene3D" id="1.10.10.60">
    <property type="entry name" value="Homeodomain-like"/>
    <property type="match status" value="2"/>
</dbReference>
<dbReference type="GO" id="GO:0043565">
    <property type="term" value="F:sequence-specific DNA binding"/>
    <property type="evidence" value="ECO:0007669"/>
    <property type="project" value="InterPro"/>
</dbReference>
<evidence type="ECO:0000256" key="3">
    <source>
        <dbReference type="ARBA" id="ARBA00023163"/>
    </source>
</evidence>
<accession>A0A517M3X7</accession>
<keyword evidence="1" id="KW-0805">Transcription regulation</keyword>
<reference evidence="5 6" key="1">
    <citation type="submission" date="2019-02" db="EMBL/GenBank/DDBJ databases">
        <title>Deep-cultivation of Planctomycetes and their phenomic and genomic characterization uncovers novel biology.</title>
        <authorList>
            <person name="Wiegand S."/>
            <person name="Jogler M."/>
            <person name="Boedeker C."/>
            <person name="Pinto D."/>
            <person name="Vollmers J."/>
            <person name="Rivas-Marin E."/>
            <person name="Kohn T."/>
            <person name="Peeters S.H."/>
            <person name="Heuer A."/>
            <person name="Rast P."/>
            <person name="Oberbeckmann S."/>
            <person name="Bunk B."/>
            <person name="Jeske O."/>
            <person name="Meyerdierks A."/>
            <person name="Storesund J.E."/>
            <person name="Kallscheuer N."/>
            <person name="Luecker S."/>
            <person name="Lage O.M."/>
            <person name="Pohl T."/>
            <person name="Merkel B.J."/>
            <person name="Hornburger P."/>
            <person name="Mueller R.-W."/>
            <person name="Bruemmer F."/>
            <person name="Labrenz M."/>
            <person name="Spormann A.M."/>
            <person name="Op den Camp H."/>
            <person name="Overmann J."/>
            <person name="Amann R."/>
            <person name="Jetten M.S.M."/>
            <person name="Mascher T."/>
            <person name="Medema M.H."/>
            <person name="Devos D.P."/>
            <person name="Kaster A.-K."/>
            <person name="Ovreas L."/>
            <person name="Rohde M."/>
            <person name="Galperin M.Y."/>
            <person name="Jogler C."/>
        </authorList>
    </citation>
    <scope>NUCLEOTIDE SEQUENCE [LARGE SCALE GENOMIC DNA]</scope>
    <source>
        <strain evidence="5 6">EC9</strain>
    </source>
</reference>
<feature type="domain" description="HTH araC/xylS-type" evidence="4">
    <location>
        <begin position="175"/>
        <end position="276"/>
    </location>
</feature>
<dbReference type="KEGG" id="ruv:EC9_37800"/>
<dbReference type="Gene3D" id="2.60.120.10">
    <property type="entry name" value="Jelly Rolls"/>
    <property type="match status" value="1"/>
</dbReference>
<evidence type="ECO:0000313" key="6">
    <source>
        <dbReference type="Proteomes" id="UP000319557"/>
    </source>
</evidence>
<sequence>MKKQTRPVEVTIPACGVFVLESHHAADFQMEPSRHPFTEIFHVMQGSGKIQIDHCHVGCQADDTIVIPPGCEHTIIDAPEFPLSLYGICIATELYAWQGISPDWCKAGVRPINKLALPGIRDALRRMLYEQSIPRQGSDLTIVGLTMQLLGTLAGNNAKAPPPRQPPTPLAGAAEAVAHYIEQLHGRFFEATDLDSAAAQLGISRRRFTQLFRQSTGQTWLQFLTDRRVEHACHLLKQTDRTIVSIAFECGFEDLSSFYRAFKRRLHVAPNKWRNR</sequence>
<dbReference type="Pfam" id="PF02311">
    <property type="entry name" value="AraC_binding"/>
    <property type="match status" value="1"/>
</dbReference>